<feature type="binding site" evidence="9 11">
    <location>
        <position position="188"/>
    </location>
    <ligand>
        <name>substrate</name>
    </ligand>
</feature>
<dbReference type="GO" id="GO:0044205">
    <property type="term" value="P:'de novo' UMP biosynthetic process"/>
    <property type="evidence" value="ECO:0007669"/>
    <property type="project" value="UniProtKB-UniRule"/>
</dbReference>
<feature type="binding site" evidence="9 11">
    <location>
        <position position="31"/>
    </location>
    <ligand>
        <name>substrate</name>
    </ligand>
</feature>
<evidence type="ECO:0000256" key="6">
    <source>
        <dbReference type="ARBA" id="ARBA00023239"/>
    </source>
</evidence>
<dbReference type="PANTHER" id="PTHR32119">
    <property type="entry name" value="OROTIDINE 5'-PHOSPHATE DECARBOXYLASE"/>
    <property type="match status" value="1"/>
</dbReference>
<dbReference type="GO" id="GO:0004590">
    <property type="term" value="F:orotidine-5'-phosphate decarboxylase activity"/>
    <property type="evidence" value="ECO:0007669"/>
    <property type="project" value="UniProtKB-UniRule"/>
</dbReference>
<evidence type="ECO:0000256" key="12">
    <source>
        <dbReference type="RuleBase" id="RU000512"/>
    </source>
</evidence>
<comment type="pathway">
    <text evidence="2 9 12">Pyrimidine metabolism; UMP biosynthesis via de novo pathway; UMP from orotate: step 2/2.</text>
</comment>
<dbReference type="NCBIfam" id="TIGR01740">
    <property type="entry name" value="pyrF"/>
    <property type="match status" value="1"/>
</dbReference>
<dbReference type="HAMAP" id="MF_01200_B">
    <property type="entry name" value="OMPdecase_type1_B"/>
    <property type="match status" value="1"/>
</dbReference>
<dbReference type="InterPro" id="IPR014732">
    <property type="entry name" value="OMPdecase"/>
</dbReference>
<dbReference type="GeneID" id="89334024"/>
<dbReference type="SMART" id="SM00934">
    <property type="entry name" value="OMPdecase"/>
    <property type="match status" value="1"/>
</dbReference>
<dbReference type="Proteomes" id="UP000251923">
    <property type="component" value="Unassembled WGS sequence"/>
</dbReference>
<dbReference type="Proteomes" id="UP000594771">
    <property type="component" value="Chromosome"/>
</dbReference>
<name>A0A0X8FE96_9LACT</name>
<feature type="active site" description="For OMPdecase activity" evidence="10">
    <location>
        <position position="60"/>
    </location>
</feature>
<evidence type="ECO:0000313" key="16">
    <source>
        <dbReference type="EMBL" id="RAV78413.1"/>
    </source>
</evidence>
<dbReference type="EMBL" id="CP065662">
    <property type="protein sequence ID" value="QPS01035.1"/>
    <property type="molecule type" value="Genomic_DNA"/>
</dbReference>
<evidence type="ECO:0000256" key="3">
    <source>
        <dbReference type="ARBA" id="ARBA00011738"/>
    </source>
</evidence>
<reference evidence="16 17" key="1">
    <citation type="submission" date="2018-04" db="EMBL/GenBank/DDBJ databases">
        <title>Aerococcus urinae genomes.</title>
        <authorList>
            <person name="Hilt E."/>
            <person name="Gilbert N.M."/>
            <person name="Thomas-White K."/>
            <person name="Putonti C."/>
            <person name="Lewis A.L."/>
            <person name="Visck K.L."/>
            <person name="Wolfe A.J."/>
        </authorList>
    </citation>
    <scope>NUCLEOTIDE SEQUENCE [LARGE SCALE GENOMIC DNA]</scope>
    <source>
        <strain evidence="16 17">UMB7480</strain>
    </source>
</reference>
<feature type="active site" description="For OMPdecase activity" evidence="10">
    <location>
        <position position="58"/>
    </location>
</feature>
<evidence type="ECO:0000256" key="9">
    <source>
        <dbReference type="HAMAP-Rule" id="MF_01200"/>
    </source>
</evidence>
<dbReference type="AlphaFoldDB" id="A0A0X8FE96"/>
<feature type="binding site" evidence="9 11">
    <location>
        <position position="9"/>
    </location>
    <ligand>
        <name>substrate</name>
    </ligand>
</feature>
<feature type="binding site" evidence="9 11">
    <location>
        <position position="179"/>
    </location>
    <ligand>
        <name>substrate</name>
    </ligand>
</feature>
<keyword evidence="4 9" id="KW-0210">Decarboxylase</keyword>
<evidence type="ECO:0000313" key="18">
    <source>
        <dbReference type="Proteomes" id="UP000594771"/>
    </source>
</evidence>
<comment type="subunit">
    <text evidence="3 9">Homodimer.</text>
</comment>
<dbReference type="InterPro" id="IPR011060">
    <property type="entry name" value="RibuloseP-bd_barrel"/>
</dbReference>
<dbReference type="CDD" id="cd04725">
    <property type="entry name" value="OMP_decarboxylase_like"/>
    <property type="match status" value="1"/>
</dbReference>
<dbReference type="Gene3D" id="3.20.20.70">
    <property type="entry name" value="Aldolase class I"/>
    <property type="match status" value="1"/>
</dbReference>
<protein>
    <recommendedName>
        <fullName evidence="9">Orotidine 5'-phosphate decarboxylase</fullName>
        <ecNumber evidence="9">4.1.1.23</ecNumber>
    </recommendedName>
    <alternativeName>
        <fullName evidence="9">OMP decarboxylase</fullName>
        <shortName evidence="9">OMPDCase</shortName>
        <shortName evidence="9">OMPdecase</shortName>
    </alternativeName>
</protein>
<reference evidence="14" key="3">
    <citation type="submission" date="2022-09" db="EMBL/GenBank/DDBJ databases">
        <title>Aerococcus urinae taxonomy study.</title>
        <authorList>
            <person name="Christensen J."/>
            <person name="Senneby E."/>
        </authorList>
    </citation>
    <scope>NUCLEOTIDE SEQUENCE</scope>
    <source>
        <strain evidence="14">NLD-066-U95</strain>
    </source>
</reference>
<dbReference type="InterPro" id="IPR047596">
    <property type="entry name" value="OMPdecase_bac"/>
</dbReference>
<dbReference type="NCBIfam" id="NF001273">
    <property type="entry name" value="PRK00230.1"/>
    <property type="match status" value="1"/>
</dbReference>
<dbReference type="PANTHER" id="PTHR32119:SF2">
    <property type="entry name" value="OROTIDINE 5'-PHOSPHATE DECARBOXYLASE"/>
    <property type="match status" value="1"/>
</dbReference>
<evidence type="ECO:0000313" key="17">
    <source>
        <dbReference type="Proteomes" id="UP000251923"/>
    </source>
</evidence>
<keyword evidence="19" id="KW-1185">Reference proteome</keyword>
<dbReference type="EMBL" id="JAOTML010000001">
    <property type="protein sequence ID" value="MCY3052728.1"/>
    <property type="molecule type" value="Genomic_DNA"/>
</dbReference>
<keyword evidence="5 9" id="KW-0665">Pyrimidine biosynthesis</keyword>
<evidence type="ECO:0000313" key="19">
    <source>
        <dbReference type="Proteomes" id="UP001069145"/>
    </source>
</evidence>
<feature type="binding site" evidence="9">
    <location>
        <begin position="58"/>
        <end position="67"/>
    </location>
    <ligand>
        <name>substrate</name>
    </ligand>
</feature>
<evidence type="ECO:0000256" key="7">
    <source>
        <dbReference type="ARBA" id="ARBA00049157"/>
    </source>
</evidence>
<evidence type="ECO:0000256" key="5">
    <source>
        <dbReference type="ARBA" id="ARBA00022975"/>
    </source>
</evidence>
<comment type="catalytic activity">
    <reaction evidence="7 9 12">
        <text>orotidine 5'-phosphate + H(+) = UMP + CO2</text>
        <dbReference type="Rhea" id="RHEA:11596"/>
        <dbReference type="ChEBI" id="CHEBI:15378"/>
        <dbReference type="ChEBI" id="CHEBI:16526"/>
        <dbReference type="ChEBI" id="CHEBI:57538"/>
        <dbReference type="ChEBI" id="CHEBI:57865"/>
        <dbReference type="EC" id="4.1.1.23"/>
    </reaction>
</comment>
<evidence type="ECO:0000256" key="2">
    <source>
        <dbReference type="ARBA" id="ARBA00004861"/>
    </source>
</evidence>
<dbReference type="Pfam" id="PF00215">
    <property type="entry name" value="OMPdecase"/>
    <property type="match status" value="1"/>
</dbReference>
<dbReference type="PROSITE" id="PS00156">
    <property type="entry name" value="OMPDECASE"/>
    <property type="match status" value="1"/>
</dbReference>
<evidence type="ECO:0000259" key="13">
    <source>
        <dbReference type="SMART" id="SM00934"/>
    </source>
</evidence>
<dbReference type="InterPro" id="IPR013785">
    <property type="entry name" value="Aldolase_TIM"/>
</dbReference>
<dbReference type="Proteomes" id="UP001069145">
    <property type="component" value="Unassembled WGS sequence"/>
</dbReference>
<dbReference type="UniPathway" id="UPA00070">
    <property type="reaction ID" value="UER00120"/>
</dbReference>
<dbReference type="OrthoDB" id="9806203at2"/>
<sequence length="231" mass="25708">METLYVALDFKTEAETFDFLKLFEGRQIGVKVGMSQFYMSGPSIIERLCDMGHEVFLDLKCHDIPNTVYLAMLQLSQLPIELVTIHAMGGKEMMRAAVKGVQEGKHQPKVLAITQLTSTNQEMLNNQLQIPGTVAESVEHLTRLALDSGVDGLVSSVQESKMIKEVSKGQLLSLTPGIRLNKNAHDDQERIASPEEARANGADYIVVGRPIIQADDPVRAYEEMKEHWEGK</sequence>
<evidence type="ECO:0000256" key="11">
    <source>
        <dbReference type="PIRSR" id="PIRSR614732-2"/>
    </source>
</evidence>
<dbReference type="EC" id="4.1.1.23" evidence="9"/>
<evidence type="ECO:0000256" key="1">
    <source>
        <dbReference type="ARBA" id="ARBA00002356"/>
    </source>
</evidence>
<proteinExistence type="inferred from homology"/>
<evidence type="ECO:0000313" key="15">
    <source>
        <dbReference type="EMBL" id="QPS01035.1"/>
    </source>
</evidence>
<dbReference type="GO" id="GO:0006207">
    <property type="term" value="P:'de novo' pyrimidine nucleobase biosynthetic process"/>
    <property type="evidence" value="ECO:0007669"/>
    <property type="project" value="InterPro"/>
</dbReference>
<accession>A0A0X8FE96</accession>
<dbReference type="RefSeq" id="WP_060778107.1">
    <property type="nucleotide sequence ID" value="NZ_CAJHLF010000010.1"/>
</dbReference>
<dbReference type="EMBL" id="QMHM01000013">
    <property type="protein sequence ID" value="RAV78413.1"/>
    <property type="molecule type" value="Genomic_DNA"/>
</dbReference>
<evidence type="ECO:0000256" key="4">
    <source>
        <dbReference type="ARBA" id="ARBA00022793"/>
    </source>
</evidence>
<keyword evidence="6 9" id="KW-0456">Lyase</keyword>
<dbReference type="InterPro" id="IPR018089">
    <property type="entry name" value="OMPdecase_AS"/>
</dbReference>
<reference evidence="15 18" key="2">
    <citation type="submission" date="2020-12" db="EMBL/GenBank/DDBJ databases">
        <title>FDA dAtabase for Regulatory Grade micrObial Sequences (FDA-ARGOS): Supporting development and validation of Infectious Disease Dx tests.</title>
        <authorList>
            <person name="Sproer C."/>
            <person name="Gronow S."/>
            <person name="Severitt S."/>
            <person name="Schroder I."/>
            <person name="Tallon L."/>
            <person name="Sadzewicz L."/>
            <person name="Zhao X."/>
            <person name="Boylan J."/>
            <person name="Ott S."/>
            <person name="Bowen H."/>
            <person name="Vavikolanu K."/>
            <person name="Mehta A."/>
            <person name="Aluvathingal J."/>
            <person name="Nadendla S."/>
            <person name="Lowell S."/>
            <person name="Myers T."/>
            <person name="Yan Y."/>
            <person name="Sichtig H."/>
        </authorList>
    </citation>
    <scope>NUCLEOTIDE SEQUENCE [LARGE SCALE GENOMIC DNA]</scope>
    <source>
        <strain evidence="15 18">FDAARGOS_911</strain>
    </source>
</reference>
<comment type="function">
    <text evidence="1 9">Catalyzes the decarboxylation of orotidine 5'-monophosphate (OMP) to uridine 5'-monophosphate (UMP).</text>
</comment>
<dbReference type="KEGG" id="aun:AWM73_03590"/>
<feature type="active site" description="For OMPdecase activity" evidence="10">
    <location>
        <position position="63"/>
    </location>
</feature>
<dbReference type="SUPFAM" id="SSF51366">
    <property type="entry name" value="Ribulose-phoshate binding barrel"/>
    <property type="match status" value="1"/>
</dbReference>
<evidence type="ECO:0000256" key="10">
    <source>
        <dbReference type="PIRSR" id="PIRSR614732-1"/>
    </source>
</evidence>
<feature type="binding site" evidence="9 11">
    <location>
        <position position="117"/>
    </location>
    <ligand>
        <name>substrate</name>
    </ligand>
</feature>
<comment type="similarity">
    <text evidence="8 9">Belongs to the OMP decarboxylase family. Type 1 subfamily.</text>
</comment>
<dbReference type="GO" id="GO:0005829">
    <property type="term" value="C:cytosol"/>
    <property type="evidence" value="ECO:0007669"/>
    <property type="project" value="TreeGrafter"/>
</dbReference>
<feature type="active site" description="Proton donor" evidence="9">
    <location>
        <position position="60"/>
    </location>
</feature>
<dbReference type="InterPro" id="IPR001754">
    <property type="entry name" value="OMPdeCOase_dom"/>
</dbReference>
<dbReference type="FunFam" id="3.20.20.70:FF:000015">
    <property type="entry name" value="Orotidine 5'-phosphate decarboxylase"/>
    <property type="match status" value="1"/>
</dbReference>
<evidence type="ECO:0000313" key="14">
    <source>
        <dbReference type="EMBL" id="MCY3052728.1"/>
    </source>
</evidence>
<feature type="domain" description="Orotidine 5'-phosphate decarboxylase" evidence="13">
    <location>
        <begin position="3"/>
        <end position="224"/>
    </location>
</feature>
<gene>
    <name evidence="9 14" type="primary">pyrF</name>
    <name evidence="16" type="ORF">DBT54_07135</name>
    <name evidence="15" type="ORF">I6G68_06465</name>
    <name evidence="14" type="ORF">ODY43_01735</name>
</gene>
<evidence type="ECO:0000256" key="8">
    <source>
        <dbReference type="ARBA" id="ARBA00061012"/>
    </source>
</evidence>
<feature type="binding site" evidence="9 11">
    <location>
        <position position="209"/>
    </location>
    <ligand>
        <name>substrate</name>
    </ligand>
</feature>
<organism evidence="16 17">
    <name type="scientific">Aerococcus urinae</name>
    <dbReference type="NCBI Taxonomy" id="1376"/>
    <lineage>
        <taxon>Bacteria</taxon>
        <taxon>Bacillati</taxon>
        <taxon>Bacillota</taxon>
        <taxon>Bacilli</taxon>
        <taxon>Lactobacillales</taxon>
        <taxon>Aerococcaceae</taxon>
        <taxon>Aerococcus</taxon>
    </lineage>
</organism>
<feature type="binding site" evidence="9 11">
    <location>
        <position position="208"/>
    </location>
    <ligand>
        <name>substrate</name>
    </ligand>
</feature>